<evidence type="ECO:0000256" key="7">
    <source>
        <dbReference type="ARBA" id="ARBA00022763"/>
    </source>
</evidence>
<dbReference type="SUPFAM" id="SSF52540">
    <property type="entry name" value="P-loop containing nucleoside triphosphate hydrolases"/>
    <property type="match status" value="1"/>
</dbReference>
<evidence type="ECO:0000256" key="19">
    <source>
        <dbReference type="SAM" id="Coils"/>
    </source>
</evidence>
<keyword evidence="9" id="KW-0347">Helicase</keyword>
<feature type="domain" description="Helicase C-terminal" evidence="23">
    <location>
        <begin position="1073"/>
        <end position="1224"/>
    </location>
</feature>
<dbReference type="InterPro" id="IPR002464">
    <property type="entry name" value="DNA/RNA_helicase_DEAH_CS"/>
</dbReference>
<evidence type="ECO:0000256" key="20">
    <source>
        <dbReference type="SAM" id="MobiDB-lite"/>
    </source>
</evidence>
<dbReference type="Gene3D" id="1.10.10.10">
    <property type="entry name" value="Winged helix-like DNA-binding domain superfamily/Winged helix DNA-binding domain"/>
    <property type="match status" value="1"/>
</dbReference>
<keyword evidence="8" id="KW-0378">Hydrolase</keyword>
<dbReference type="SMART" id="SM00490">
    <property type="entry name" value="HELICc"/>
    <property type="match status" value="1"/>
</dbReference>
<dbReference type="PROSITE" id="PS51192">
    <property type="entry name" value="HELICASE_ATP_BIND_1"/>
    <property type="match status" value="1"/>
</dbReference>
<dbReference type="GO" id="GO:0005694">
    <property type="term" value="C:chromosome"/>
    <property type="evidence" value="ECO:0007669"/>
    <property type="project" value="TreeGrafter"/>
</dbReference>
<evidence type="ECO:0000259" key="22">
    <source>
        <dbReference type="PROSITE" id="PS51192"/>
    </source>
</evidence>
<evidence type="ECO:0000256" key="6">
    <source>
        <dbReference type="ARBA" id="ARBA00022741"/>
    </source>
</evidence>
<dbReference type="InterPro" id="IPR002121">
    <property type="entry name" value="HRDC_dom"/>
</dbReference>
<keyword evidence="7" id="KW-0227">DNA damage</keyword>
<feature type="compositionally biased region" description="Acidic residues" evidence="20">
    <location>
        <begin position="365"/>
        <end position="381"/>
    </location>
</feature>
<feature type="compositionally biased region" description="Basic and acidic residues" evidence="20">
    <location>
        <begin position="1410"/>
        <end position="1420"/>
    </location>
</feature>
<dbReference type="CDD" id="cd18794">
    <property type="entry name" value="SF2_C_RecQ"/>
    <property type="match status" value="1"/>
</dbReference>
<feature type="compositionally biased region" description="Basic and acidic residues" evidence="20">
    <location>
        <begin position="708"/>
        <end position="722"/>
    </location>
</feature>
<dbReference type="InterPro" id="IPR018982">
    <property type="entry name" value="RQC_domain"/>
</dbReference>
<feature type="domain" description="HRDC" evidence="21">
    <location>
        <begin position="1494"/>
        <end position="1577"/>
    </location>
</feature>
<evidence type="ECO:0000256" key="8">
    <source>
        <dbReference type="ARBA" id="ARBA00022801"/>
    </source>
</evidence>
<dbReference type="PANTHER" id="PTHR13710:SF153">
    <property type="entry name" value="RECQ-LIKE DNA HELICASE BLM"/>
    <property type="match status" value="1"/>
</dbReference>
<feature type="region of interest" description="Disordered" evidence="20">
    <location>
        <begin position="56"/>
        <end position="468"/>
    </location>
</feature>
<dbReference type="GO" id="GO:0003677">
    <property type="term" value="F:DNA binding"/>
    <property type="evidence" value="ECO:0007669"/>
    <property type="project" value="UniProtKB-KW"/>
</dbReference>
<feature type="compositionally biased region" description="Polar residues" evidence="20">
    <location>
        <begin position="631"/>
        <end position="640"/>
    </location>
</feature>
<keyword evidence="11" id="KW-0067">ATP-binding</keyword>
<sequence>MPLNNLNEHLTWLLSEKPFIPPAAPLAGYDPQAPVRFTALSQPTVLDAELEINHASEPIPTSRIAQPGPPTRPQPHPVVSEGPVVSAESGSEMARLRATPGSGRPRLVLAGISSDDAVASSNGNKLQRRDAYNADRDAHGNSLASRRQEKPSTPSTAAPPSKKKFLGGAAIDSIDLTGDDDAVLSPSTRRGKKGKKRKSDEYEEDLQSHKSPQRLVRTTLDKSHESLEETIADIDDFIGGSPSDPPPPYSTAATGGRERFDDMELDDYDMHYEMPDEEDFGIVQPKDQGNHAAESASRSSPANRKRKSLSRVPSELVAPPRKIGKQVQGFSPTKVTRTGVAEDLHNVSPSRTLTKKKKKAREEVLDSEEEDFEDLDDEDLEQGSLLKAARTPSPPKCTQQTPRKKAPSRTPMPASLPIRSPAKAFKEPNSLLLKREGSPFRSSAVQDTKPSPGKVDSTPSNSNQLLATPSPMLSEEEKAMVPQVLERFFNKEGHQLEQQLHVAHGNWDRAKANLNMCFDEYGSPGPKQIEEVKRAGVRKDALKMLMDLKTRLDHLIAERNEIKARIDAELEAGEYLHLEENGKIFKKVFDSVKELQEKLYALLEPAGYPSYTRALTTDETHHTANGVVVKSTQTSPTSELKTARPYHGSDHVPQTQYVKQTQISVREVWTPQKHIRFAPNSRTTSPPRQLHLSPTLRDGGGMAGAPKAKPEERSHRIPETPLRRRSPATRKPPQANCESGGIDSYHTTEEFHDEFDEDENLFSTNMGSPLIHVDEEEDFCGDEGDDWEQDLLNVHDWKGEAVVPSKANAPREVFRESTANRTILPKPKASPKKSTSTAAGMQHQWSEEVKHVLRSQFQIRGFRPGQLEAVNATLGGEHCFVLMPTGGGKSLCYQLPSVIKSGRTRGVTIVVSPLLSLMEDQVQACKQRFGMQAYLINGETTQPEKEHIMSGLSEREPQNYIQLLYVTPEMLSKNQRMVSKLQELHGRSRLARIVIDEAHCVSQWGHDFRPDYKALGDVIRQFPGVPILALTATATQLVQTDVVANLGIRGCRKFSQSFNRPNLSYEVRQKGRGIDNIAELIKSTHKGQSGIVYCLARKTCEQVAEKLSALGVKAHHYHAGMEPAERSKVQRNWQSNKYHVIVATIAFGMGIDKADVRYVIHHSLPKSLEGYYQETGRAGRDGKRSECYLFYQYSDSMILKKMIEEGDGERATKQRQHDMLRNVIQFCENKDDCRRVQVLSYFSESFKRENCHNTCDNCRSDRTYEEKDLTEYAQAAVNLVGMVEKEKVTMLQCVDAFRGSNTRLKDVDGYGYGADLDRGDVERLFHLLVDDNAIAEKTKTNKMGFSNSYVNLGARSHAYVKAGKRLTLRVRVSPRKAGPVTKKKATKKKAAEGHAEFPSTNIPSPKPKRRISDYAFKRPEESEDGDEDEDHHHRRDRHGGKHASHKANGRFVAPADSDDEDAFDPLPVKKSLKSGRRKELGQPITIDERVADLDDVQKDVLQSFMTNAKNMARDILLNKGLRKTPFSDTILREMGILLPKTKDELLAIPNINEEMVKLYGAEFLPLIAKTRQFYREMGTSLPGRQDQEVTYDPNHNYVVEISSDDEDEPMGPDRGSESEDSFGCEDEEGPLRVSHHFTQAAADPRVEEFNRVASQLEAERLSKTPSRVQPAEQSETRKFQGSSKKGDGARRSTSGGYKKNYSGIAKKGGRKSGAKRASGGFGKKFGGGRGGGGATGGASNIRAMPT</sequence>
<keyword evidence="4" id="KW-0235">DNA replication</keyword>
<dbReference type="GO" id="GO:0005524">
    <property type="term" value="F:ATP binding"/>
    <property type="evidence" value="ECO:0007669"/>
    <property type="project" value="UniProtKB-KW"/>
</dbReference>
<feature type="compositionally biased region" description="Basic and acidic residues" evidence="20">
    <location>
        <begin position="256"/>
        <end position="274"/>
    </location>
</feature>
<feature type="compositionally biased region" description="Basic and acidic residues" evidence="20">
    <location>
        <begin position="1674"/>
        <end position="1690"/>
    </location>
</feature>
<dbReference type="GO" id="GO:0006260">
    <property type="term" value="P:DNA replication"/>
    <property type="evidence" value="ECO:0007669"/>
    <property type="project" value="UniProtKB-KW"/>
</dbReference>
<evidence type="ECO:0000256" key="3">
    <source>
        <dbReference type="ARBA" id="ARBA00005446"/>
    </source>
</evidence>
<dbReference type="Pfam" id="PF09382">
    <property type="entry name" value="RQC"/>
    <property type="match status" value="1"/>
</dbReference>
<feature type="compositionally biased region" description="Polar residues" evidence="20">
    <location>
        <begin position="457"/>
        <end position="467"/>
    </location>
</feature>
<keyword evidence="12" id="KW-0238">DNA-binding</keyword>
<dbReference type="InterPro" id="IPR044876">
    <property type="entry name" value="HRDC_dom_sf"/>
</dbReference>
<dbReference type="Proteomes" id="UP000799779">
    <property type="component" value="Unassembled WGS sequence"/>
</dbReference>
<keyword evidence="14" id="KW-0413">Isomerase</keyword>
<comment type="catalytic activity">
    <reaction evidence="16">
        <text>Couples ATP hydrolysis with the unwinding of duplex DNA by translocating in the 3'-5' direction.</text>
        <dbReference type="EC" id="5.6.2.4"/>
    </reaction>
</comment>
<evidence type="ECO:0000256" key="14">
    <source>
        <dbReference type="ARBA" id="ARBA00023235"/>
    </source>
</evidence>
<evidence type="ECO:0000256" key="16">
    <source>
        <dbReference type="ARBA" id="ARBA00034617"/>
    </source>
</evidence>
<dbReference type="InterPro" id="IPR004589">
    <property type="entry name" value="DNA_helicase_ATP-dep_RecQ"/>
</dbReference>
<evidence type="ECO:0000259" key="23">
    <source>
        <dbReference type="PROSITE" id="PS51194"/>
    </source>
</evidence>
<keyword evidence="13" id="KW-0234">DNA repair</keyword>
<dbReference type="GO" id="GO:0005737">
    <property type="term" value="C:cytoplasm"/>
    <property type="evidence" value="ECO:0007669"/>
    <property type="project" value="TreeGrafter"/>
</dbReference>
<feature type="compositionally biased region" description="Pro residues" evidence="20">
    <location>
        <begin position="67"/>
        <end position="76"/>
    </location>
</feature>
<comment type="similarity">
    <text evidence="3">Belongs to the helicase family. RecQ subfamily.</text>
</comment>
<reference evidence="24" key="1">
    <citation type="journal article" date="2020" name="Stud. Mycol.">
        <title>101 Dothideomycetes genomes: a test case for predicting lifestyles and emergence of pathogens.</title>
        <authorList>
            <person name="Haridas S."/>
            <person name="Albert R."/>
            <person name="Binder M."/>
            <person name="Bloem J."/>
            <person name="Labutti K."/>
            <person name="Salamov A."/>
            <person name="Andreopoulos B."/>
            <person name="Baker S."/>
            <person name="Barry K."/>
            <person name="Bills G."/>
            <person name="Bluhm B."/>
            <person name="Cannon C."/>
            <person name="Castanera R."/>
            <person name="Culley D."/>
            <person name="Daum C."/>
            <person name="Ezra D."/>
            <person name="Gonzalez J."/>
            <person name="Henrissat B."/>
            <person name="Kuo A."/>
            <person name="Liang C."/>
            <person name="Lipzen A."/>
            <person name="Lutzoni F."/>
            <person name="Magnuson J."/>
            <person name="Mondo S."/>
            <person name="Nolan M."/>
            <person name="Ohm R."/>
            <person name="Pangilinan J."/>
            <person name="Park H.-J."/>
            <person name="Ramirez L."/>
            <person name="Alfaro M."/>
            <person name="Sun H."/>
            <person name="Tritt A."/>
            <person name="Yoshinaga Y."/>
            <person name="Zwiers L.-H."/>
            <person name="Turgeon B."/>
            <person name="Goodwin S."/>
            <person name="Spatafora J."/>
            <person name="Crous P."/>
            <person name="Grigoriev I."/>
        </authorList>
    </citation>
    <scope>NUCLEOTIDE SEQUENCE</scope>
    <source>
        <strain evidence="24">CBS 123094</strain>
    </source>
</reference>
<dbReference type="CDD" id="cd17920">
    <property type="entry name" value="DEXHc_RecQ"/>
    <property type="match status" value="1"/>
</dbReference>
<keyword evidence="15" id="KW-0539">Nucleus</keyword>
<evidence type="ECO:0000256" key="13">
    <source>
        <dbReference type="ARBA" id="ARBA00023204"/>
    </source>
</evidence>
<keyword evidence="6" id="KW-0547">Nucleotide-binding</keyword>
<keyword evidence="10" id="KW-0862">Zinc</keyword>
<dbReference type="PROSITE" id="PS00690">
    <property type="entry name" value="DEAH_ATP_HELICASE"/>
    <property type="match status" value="1"/>
</dbReference>
<dbReference type="GO" id="GO:0046872">
    <property type="term" value="F:metal ion binding"/>
    <property type="evidence" value="ECO:0007669"/>
    <property type="project" value="UniProtKB-KW"/>
</dbReference>
<dbReference type="NCBIfam" id="TIGR00614">
    <property type="entry name" value="recQ_fam"/>
    <property type="match status" value="1"/>
</dbReference>
<dbReference type="GO" id="GO:0043138">
    <property type="term" value="F:3'-5' DNA helicase activity"/>
    <property type="evidence" value="ECO:0007669"/>
    <property type="project" value="UniProtKB-EC"/>
</dbReference>
<feature type="compositionally biased region" description="Acidic residues" evidence="20">
    <location>
        <begin position="1618"/>
        <end position="1628"/>
    </location>
</feature>
<gene>
    <name evidence="24" type="ORF">P154DRAFT_464906</name>
</gene>
<evidence type="ECO:0000256" key="9">
    <source>
        <dbReference type="ARBA" id="ARBA00022806"/>
    </source>
</evidence>
<evidence type="ECO:0000256" key="4">
    <source>
        <dbReference type="ARBA" id="ARBA00022705"/>
    </source>
</evidence>
<feature type="region of interest" description="Disordered" evidence="20">
    <location>
        <begin position="1657"/>
        <end position="1746"/>
    </location>
</feature>
<evidence type="ECO:0000256" key="11">
    <source>
        <dbReference type="ARBA" id="ARBA00022840"/>
    </source>
</evidence>
<dbReference type="SUPFAM" id="SSF47819">
    <property type="entry name" value="HRDC-like"/>
    <property type="match status" value="1"/>
</dbReference>
<dbReference type="Gene3D" id="1.10.150.80">
    <property type="entry name" value="HRDC domain"/>
    <property type="match status" value="1"/>
</dbReference>
<evidence type="ECO:0000256" key="12">
    <source>
        <dbReference type="ARBA" id="ARBA00023125"/>
    </source>
</evidence>
<feature type="compositionally biased region" description="Polar residues" evidence="20">
    <location>
        <begin position="1663"/>
        <end position="1673"/>
    </location>
</feature>
<dbReference type="InterPro" id="IPR027417">
    <property type="entry name" value="P-loop_NTPase"/>
</dbReference>
<accession>A0A6A5WPR3</accession>
<feature type="region of interest" description="Disordered" evidence="20">
    <location>
        <begin position="1601"/>
        <end position="1628"/>
    </location>
</feature>
<protein>
    <recommendedName>
        <fullName evidence="18">RecQ-like DNA helicase BLM</fullName>
        <ecNumber evidence="17">5.6.2.4</ecNumber>
    </recommendedName>
</protein>
<dbReference type="Pfam" id="PF00570">
    <property type="entry name" value="HRDC"/>
    <property type="match status" value="1"/>
</dbReference>
<dbReference type="EC" id="5.6.2.4" evidence="17"/>
<dbReference type="Pfam" id="PF00270">
    <property type="entry name" value="DEAD"/>
    <property type="match status" value="1"/>
</dbReference>
<keyword evidence="25" id="KW-1185">Reference proteome</keyword>
<dbReference type="InterPro" id="IPR011545">
    <property type="entry name" value="DEAD/DEAH_box_helicase_dom"/>
</dbReference>
<feature type="region of interest" description="Disordered" evidence="20">
    <location>
        <begin position="631"/>
        <end position="651"/>
    </location>
</feature>
<feature type="compositionally biased region" description="Low complexity" evidence="20">
    <location>
        <begin position="151"/>
        <end position="160"/>
    </location>
</feature>
<organism evidence="24 25">
    <name type="scientific">Amniculicola lignicola CBS 123094</name>
    <dbReference type="NCBI Taxonomy" id="1392246"/>
    <lineage>
        <taxon>Eukaryota</taxon>
        <taxon>Fungi</taxon>
        <taxon>Dikarya</taxon>
        <taxon>Ascomycota</taxon>
        <taxon>Pezizomycotina</taxon>
        <taxon>Dothideomycetes</taxon>
        <taxon>Pleosporomycetidae</taxon>
        <taxon>Pleosporales</taxon>
        <taxon>Amniculicolaceae</taxon>
        <taxon>Amniculicola</taxon>
    </lineage>
</organism>
<evidence type="ECO:0000313" key="24">
    <source>
        <dbReference type="EMBL" id="KAF2001065.1"/>
    </source>
</evidence>
<keyword evidence="5" id="KW-0479">Metal-binding</keyword>
<name>A0A6A5WPR3_9PLEO</name>
<dbReference type="InterPro" id="IPR001650">
    <property type="entry name" value="Helicase_C-like"/>
</dbReference>
<dbReference type="FunFam" id="3.40.50.300:FF:000340">
    <property type="entry name" value="Bloom syndrome, RecQ helicase"/>
    <property type="match status" value="1"/>
</dbReference>
<feature type="region of interest" description="Disordered" evidence="20">
    <location>
        <begin position="1370"/>
        <end position="1467"/>
    </location>
</feature>
<dbReference type="SUPFAM" id="SSF46785">
    <property type="entry name" value="Winged helix' DNA-binding domain"/>
    <property type="match status" value="1"/>
</dbReference>
<evidence type="ECO:0000256" key="10">
    <source>
        <dbReference type="ARBA" id="ARBA00022833"/>
    </source>
</evidence>
<comment type="subcellular location">
    <subcellularLocation>
        <location evidence="2">Nucleus</location>
    </subcellularLocation>
</comment>
<feature type="coiled-coil region" evidence="19">
    <location>
        <begin position="538"/>
        <end position="572"/>
    </location>
</feature>
<evidence type="ECO:0000256" key="2">
    <source>
        <dbReference type="ARBA" id="ARBA00004123"/>
    </source>
</evidence>
<feature type="compositionally biased region" description="Basic residues" evidence="20">
    <location>
        <begin position="1432"/>
        <end position="1448"/>
    </location>
</feature>
<dbReference type="Pfam" id="PF16124">
    <property type="entry name" value="RecQ_Zn_bind"/>
    <property type="match status" value="1"/>
</dbReference>
<evidence type="ECO:0000256" key="15">
    <source>
        <dbReference type="ARBA" id="ARBA00023242"/>
    </source>
</evidence>
<feature type="compositionally biased region" description="Basic and acidic residues" evidence="20">
    <location>
        <begin position="127"/>
        <end position="139"/>
    </location>
</feature>
<dbReference type="PROSITE" id="PS51194">
    <property type="entry name" value="HELICASE_CTER"/>
    <property type="match status" value="1"/>
</dbReference>
<feature type="region of interest" description="Disordered" evidence="20">
    <location>
        <begin position="677"/>
        <end position="744"/>
    </location>
</feature>
<evidence type="ECO:0000256" key="1">
    <source>
        <dbReference type="ARBA" id="ARBA00001947"/>
    </source>
</evidence>
<dbReference type="FunFam" id="3.40.50.300:FF:000537">
    <property type="entry name" value="Bloom syndrome RecQ-like helicase"/>
    <property type="match status" value="1"/>
</dbReference>
<dbReference type="InterPro" id="IPR014001">
    <property type="entry name" value="Helicase_ATP-bd"/>
</dbReference>
<feature type="compositionally biased region" description="Gly residues" evidence="20">
    <location>
        <begin position="1719"/>
        <end position="1736"/>
    </location>
</feature>
<keyword evidence="19" id="KW-0175">Coiled coil</keyword>
<dbReference type="OrthoDB" id="10261556at2759"/>
<feature type="domain" description="Helicase ATP-binding" evidence="22">
    <location>
        <begin position="870"/>
        <end position="1052"/>
    </location>
</feature>
<dbReference type="SMART" id="SM00956">
    <property type="entry name" value="RQC"/>
    <property type="match status" value="1"/>
</dbReference>
<evidence type="ECO:0000256" key="18">
    <source>
        <dbReference type="ARBA" id="ARBA00073450"/>
    </source>
</evidence>
<dbReference type="GO" id="GO:0000724">
    <property type="term" value="P:double-strand break repair via homologous recombination"/>
    <property type="evidence" value="ECO:0007669"/>
    <property type="project" value="TreeGrafter"/>
</dbReference>
<dbReference type="InterPro" id="IPR036388">
    <property type="entry name" value="WH-like_DNA-bd_sf"/>
</dbReference>
<dbReference type="PANTHER" id="PTHR13710">
    <property type="entry name" value="DNA HELICASE RECQ FAMILY MEMBER"/>
    <property type="match status" value="1"/>
</dbReference>
<dbReference type="Gene3D" id="3.40.50.300">
    <property type="entry name" value="P-loop containing nucleotide triphosphate hydrolases"/>
    <property type="match status" value="2"/>
</dbReference>
<proteinExistence type="inferred from homology"/>
<evidence type="ECO:0000256" key="17">
    <source>
        <dbReference type="ARBA" id="ARBA00034808"/>
    </source>
</evidence>
<dbReference type="InterPro" id="IPR010997">
    <property type="entry name" value="HRDC-like_sf"/>
</dbReference>
<dbReference type="SMART" id="SM00487">
    <property type="entry name" value="DEXDc"/>
    <property type="match status" value="1"/>
</dbReference>
<dbReference type="GO" id="GO:0009378">
    <property type="term" value="F:four-way junction helicase activity"/>
    <property type="evidence" value="ECO:0007669"/>
    <property type="project" value="TreeGrafter"/>
</dbReference>
<evidence type="ECO:0000313" key="25">
    <source>
        <dbReference type="Proteomes" id="UP000799779"/>
    </source>
</evidence>
<feature type="compositionally biased region" description="Polar residues" evidence="20">
    <location>
        <begin position="440"/>
        <end position="449"/>
    </location>
</feature>
<dbReference type="Pfam" id="PF00271">
    <property type="entry name" value="Helicase_C"/>
    <property type="match status" value="1"/>
</dbReference>
<evidence type="ECO:0000256" key="5">
    <source>
        <dbReference type="ARBA" id="ARBA00022723"/>
    </source>
</evidence>
<dbReference type="InterPro" id="IPR032284">
    <property type="entry name" value="RecQ_Zn-bd"/>
</dbReference>
<dbReference type="InterPro" id="IPR036390">
    <property type="entry name" value="WH_DNA-bd_sf"/>
</dbReference>
<comment type="cofactor">
    <cofactor evidence="1">
        <name>Zn(2+)</name>
        <dbReference type="ChEBI" id="CHEBI:29105"/>
    </cofactor>
</comment>
<dbReference type="GO" id="GO:0005634">
    <property type="term" value="C:nucleus"/>
    <property type="evidence" value="ECO:0007669"/>
    <property type="project" value="UniProtKB-SubCell"/>
</dbReference>
<dbReference type="EMBL" id="ML977585">
    <property type="protein sequence ID" value="KAF2001065.1"/>
    <property type="molecule type" value="Genomic_DNA"/>
</dbReference>
<evidence type="ECO:0000259" key="21">
    <source>
        <dbReference type="PROSITE" id="PS50967"/>
    </source>
</evidence>
<dbReference type="PROSITE" id="PS50967">
    <property type="entry name" value="HRDC"/>
    <property type="match status" value="1"/>
</dbReference>
<dbReference type="GO" id="GO:0016787">
    <property type="term" value="F:hydrolase activity"/>
    <property type="evidence" value="ECO:0007669"/>
    <property type="project" value="UniProtKB-KW"/>
</dbReference>